<dbReference type="OrthoDB" id="8922241at2759"/>
<feature type="domain" description="C2H2-type" evidence="13">
    <location>
        <begin position="323"/>
        <end position="350"/>
    </location>
</feature>
<evidence type="ECO:0000256" key="3">
    <source>
        <dbReference type="ARBA" id="ARBA00022723"/>
    </source>
</evidence>
<evidence type="ECO:0000256" key="6">
    <source>
        <dbReference type="ARBA" id="ARBA00022833"/>
    </source>
</evidence>
<proteinExistence type="inferred from homology"/>
<dbReference type="GO" id="GO:0000981">
    <property type="term" value="F:DNA-binding transcription factor activity, RNA polymerase II-specific"/>
    <property type="evidence" value="ECO:0007669"/>
    <property type="project" value="TreeGrafter"/>
</dbReference>
<dbReference type="Proteomes" id="UP001149165">
    <property type="component" value="Unassembled WGS sequence"/>
</dbReference>
<keyword evidence="3" id="KW-0479">Metal-binding</keyword>
<dbReference type="SMART" id="SM00355">
    <property type="entry name" value="ZnF_C2H2"/>
    <property type="match status" value="2"/>
</dbReference>
<evidence type="ECO:0000256" key="12">
    <source>
        <dbReference type="SAM" id="MobiDB-lite"/>
    </source>
</evidence>
<dbReference type="SUPFAM" id="SSF57667">
    <property type="entry name" value="beta-beta-alpha zinc fingers"/>
    <property type="match status" value="1"/>
</dbReference>
<dbReference type="GO" id="GO:0008270">
    <property type="term" value="F:zinc ion binding"/>
    <property type="evidence" value="ECO:0007669"/>
    <property type="project" value="UniProtKB-KW"/>
</dbReference>
<evidence type="ECO:0000256" key="9">
    <source>
        <dbReference type="ARBA" id="ARBA00023163"/>
    </source>
</evidence>
<dbReference type="InterPro" id="IPR036236">
    <property type="entry name" value="Znf_C2H2_sf"/>
</dbReference>
<comment type="caution">
    <text evidence="14">The sequence shown here is derived from an EMBL/GenBank/DDBJ whole genome shotgun (WGS) entry which is preliminary data.</text>
</comment>
<dbReference type="PROSITE" id="PS50157">
    <property type="entry name" value="ZINC_FINGER_C2H2_2"/>
    <property type="match status" value="2"/>
</dbReference>
<evidence type="ECO:0000256" key="2">
    <source>
        <dbReference type="ARBA" id="ARBA00006991"/>
    </source>
</evidence>
<evidence type="ECO:0000256" key="7">
    <source>
        <dbReference type="ARBA" id="ARBA00023015"/>
    </source>
</evidence>
<evidence type="ECO:0000256" key="5">
    <source>
        <dbReference type="ARBA" id="ARBA00022771"/>
    </source>
</evidence>
<feature type="region of interest" description="Disordered" evidence="12">
    <location>
        <begin position="374"/>
        <end position="409"/>
    </location>
</feature>
<reference evidence="14" key="2">
    <citation type="journal article" date="2023" name="IMA Fungus">
        <title>Comparative genomic study of the Penicillium genus elucidates a diverse pangenome and 15 lateral gene transfer events.</title>
        <authorList>
            <person name="Petersen C."/>
            <person name="Sorensen T."/>
            <person name="Nielsen M.R."/>
            <person name="Sondergaard T.E."/>
            <person name="Sorensen J.L."/>
            <person name="Fitzpatrick D.A."/>
            <person name="Frisvad J.C."/>
            <person name="Nielsen K.L."/>
        </authorList>
    </citation>
    <scope>NUCLEOTIDE SEQUENCE</scope>
    <source>
        <strain evidence="14">IBT 30069</strain>
    </source>
</reference>
<keyword evidence="10" id="KW-0539">Nucleus</keyword>
<dbReference type="EMBL" id="JAPQKH010000004">
    <property type="protein sequence ID" value="KAJ5101173.1"/>
    <property type="molecule type" value="Genomic_DNA"/>
</dbReference>
<evidence type="ECO:0000256" key="10">
    <source>
        <dbReference type="ARBA" id="ARBA00023242"/>
    </source>
</evidence>
<keyword evidence="9" id="KW-0804">Transcription</keyword>
<dbReference type="PROSITE" id="PS00028">
    <property type="entry name" value="ZINC_FINGER_C2H2_1"/>
    <property type="match status" value="1"/>
</dbReference>
<keyword evidence="6" id="KW-0862">Zinc</keyword>
<evidence type="ECO:0000256" key="4">
    <source>
        <dbReference type="ARBA" id="ARBA00022737"/>
    </source>
</evidence>
<dbReference type="AlphaFoldDB" id="A0A9W9KCV0"/>
<evidence type="ECO:0000259" key="13">
    <source>
        <dbReference type="PROSITE" id="PS50157"/>
    </source>
</evidence>
<evidence type="ECO:0000256" key="1">
    <source>
        <dbReference type="ARBA" id="ARBA00004123"/>
    </source>
</evidence>
<gene>
    <name evidence="14" type="ORF">N7456_007225</name>
</gene>
<keyword evidence="4" id="KW-0677">Repeat</keyword>
<dbReference type="GO" id="GO:0005634">
    <property type="term" value="C:nucleus"/>
    <property type="evidence" value="ECO:0007669"/>
    <property type="project" value="UniProtKB-SubCell"/>
</dbReference>
<feature type="region of interest" description="Disordered" evidence="12">
    <location>
        <begin position="108"/>
        <end position="186"/>
    </location>
</feature>
<accession>A0A9W9KCV0</accession>
<name>A0A9W9KCV0_9EURO</name>
<comment type="subcellular location">
    <subcellularLocation>
        <location evidence="1">Nucleus</location>
    </subcellularLocation>
</comment>
<dbReference type="FunFam" id="3.30.160.60:FF:001156">
    <property type="entry name" value="Zinc finger protein 407"/>
    <property type="match status" value="2"/>
</dbReference>
<dbReference type="PANTHER" id="PTHR24394">
    <property type="entry name" value="ZINC FINGER PROTEIN"/>
    <property type="match status" value="1"/>
</dbReference>
<evidence type="ECO:0000256" key="8">
    <source>
        <dbReference type="ARBA" id="ARBA00023125"/>
    </source>
</evidence>
<dbReference type="InterPro" id="IPR013087">
    <property type="entry name" value="Znf_C2H2_type"/>
</dbReference>
<comment type="similarity">
    <text evidence="2">Belongs to the krueppel C2H2-type zinc-finger protein family.</text>
</comment>
<organism evidence="14 15">
    <name type="scientific">Penicillium angulare</name>
    <dbReference type="NCBI Taxonomy" id="116970"/>
    <lineage>
        <taxon>Eukaryota</taxon>
        <taxon>Fungi</taxon>
        <taxon>Dikarya</taxon>
        <taxon>Ascomycota</taxon>
        <taxon>Pezizomycotina</taxon>
        <taxon>Eurotiomycetes</taxon>
        <taxon>Eurotiomycetidae</taxon>
        <taxon>Eurotiales</taxon>
        <taxon>Aspergillaceae</taxon>
        <taxon>Penicillium</taxon>
    </lineage>
</organism>
<keyword evidence="7" id="KW-0805">Transcription regulation</keyword>
<keyword evidence="5 11" id="KW-0863">Zinc-finger</keyword>
<feature type="region of interest" description="Disordered" evidence="12">
    <location>
        <begin position="1"/>
        <end position="28"/>
    </location>
</feature>
<sequence length="409" mass="43003">MGTTLDGLSSQPLVNRRPAAPTLPSFELPPPQFGLPGGVTSKFAAQQNHQQTAQSAANVAVGHLLTPPATNQSGETATAHHTSEIAPSYWSGTSPYGTAAPGSATQNWASGVNPGYQQRPAYSPGSIGRGGVTSPPTTDGHPQPYEAPSLASFQQGLPAPPSSLPPNASHPATMALYPSGHGTSPAPLPSNDPYAHKHPSLYGTPHQLNTPHQTGFSPIYGAHSLASAGYGMNHQGRMPPQSPSGQPHLSYPRQPWPSYSLPAMNGPVMTNVHSPNSPMAMMGGMQPGILPGFNSGHVANTQHLFGGHMPPHGMPAPAPDRPFKCDQCPQSFNRNHDLKRHKRIHLAVKPFPCAHCDKSFSRKDALKRHILVKGCGKDGDSDGTSTQPNDAIKGEVRSEDGSPLLNGHT</sequence>
<keyword evidence="8" id="KW-0238">DNA-binding</keyword>
<feature type="compositionally biased region" description="Polar residues" evidence="12">
    <location>
        <begin position="1"/>
        <end position="13"/>
    </location>
</feature>
<protein>
    <recommendedName>
        <fullName evidence="13">C2H2-type domain-containing protein</fullName>
    </recommendedName>
</protein>
<dbReference type="PANTHER" id="PTHR24394:SF44">
    <property type="entry name" value="ZINC FINGER PROTEIN 271-LIKE"/>
    <property type="match status" value="1"/>
</dbReference>
<keyword evidence="15" id="KW-1185">Reference proteome</keyword>
<dbReference type="Pfam" id="PF00096">
    <property type="entry name" value="zf-C2H2"/>
    <property type="match status" value="2"/>
</dbReference>
<evidence type="ECO:0000313" key="14">
    <source>
        <dbReference type="EMBL" id="KAJ5101173.1"/>
    </source>
</evidence>
<dbReference type="GO" id="GO:0003677">
    <property type="term" value="F:DNA binding"/>
    <property type="evidence" value="ECO:0007669"/>
    <property type="project" value="UniProtKB-KW"/>
</dbReference>
<reference evidence="14" key="1">
    <citation type="submission" date="2022-11" db="EMBL/GenBank/DDBJ databases">
        <authorList>
            <person name="Petersen C."/>
        </authorList>
    </citation>
    <scope>NUCLEOTIDE SEQUENCE</scope>
    <source>
        <strain evidence="14">IBT 30069</strain>
    </source>
</reference>
<dbReference type="Gene3D" id="3.30.160.60">
    <property type="entry name" value="Classic Zinc Finger"/>
    <property type="match status" value="2"/>
</dbReference>
<evidence type="ECO:0000313" key="15">
    <source>
        <dbReference type="Proteomes" id="UP001149165"/>
    </source>
</evidence>
<feature type="domain" description="C2H2-type" evidence="13">
    <location>
        <begin position="351"/>
        <end position="369"/>
    </location>
</feature>
<evidence type="ECO:0000256" key="11">
    <source>
        <dbReference type="PROSITE-ProRule" id="PRU00042"/>
    </source>
</evidence>